<gene>
    <name evidence="1" type="ORF">UFOVP328_354</name>
</gene>
<sequence>MDEQDINEVYEIVGRVTHTLCEDFDSLTVAAVLMVMGMRIYKTVLDDADYHQIIQDVVARQDKVFPLEARTTRGFD</sequence>
<dbReference type="EMBL" id="LR796341">
    <property type="protein sequence ID" value="CAB4138161.1"/>
    <property type="molecule type" value="Genomic_DNA"/>
</dbReference>
<protein>
    <submittedName>
        <fullName evidence="1">Uncharacterized protein</fullName>
    </submittedName>
</protein>
<name>A0A6J5LVQ5_9CAUD</name>
<proteinExistence type="predicted"/>
<accession>A0A6J5LVQ5</accession>
<organism evidence="1">
    <name type="scientific">uncultured Caudovirales phage</name>
    <dbReference type="NCBI Taxonomy" id="2100421"/>
    <lineage>
        <taxon>Viruses</taxon>
        <taxon>Duplodnaviria</taxon>
        <taxon>Heunggongvirae</taxon>
        <taxon>Uroviricota</taxon>
        <taxon>Caudoviricetes</taxon>
        <taxon>Peduoviridae</taxon>
        <taxon>Maltschvirus</taxon>
        <taxon>Maltschvirus maltsch</taxon>
    </lineage>
</organism>
<evidence type="ECO:0000313" key="1">
    <source>
        <dbReference type="EMBL" id="CAB4138161.1"/>
    </source>
</evidence>
<reference evidence="1" key="1">
    <citation type="submission" date="2020-04" db="EMBL/GenBank/DDBJ databases">
        <authorList>
            <person name="Chiriac C."/>
            <person name="Salcher M."/>
            <person name="Ghai R."/>
            <person name="Kavagutti S V."/>
        </authorList>
    </citation>
    <scope>NUCLEOTIDE SEQUENCE</scope>
</reference>